<reference evidence="1 2" key="1">
    <citation type="submission" date="2019-07" db="EMBL/GenBank/DDBJ databases">
        <authorList>
            <person name="Jastrzebski P J."/>
            <person name="Paukszto L."/>
            <person name="Jastrzebski P J."/>
        </authorList>
    </citation>
    <scope>NUCLEOTIDE SEQUENCE [LARGE SCALE GENOMIC DNA]</scope>
    <source>
        <strain evidence="1 2">WMS-il1</strain>
    </source>
</reference>
<keyword evidence="2" id="KW-1185">Reference proteome</keyword>
<protein>
    <submittedName>
        <fullName evidence="1">Uncharacterized protein</fullName>
    </submittedName>
</protein>
<dbReference type="EMBL" id="CABIJS010000110">
    <property type="protein sequence ID" value="VUZ42987.1"/>
    <property type="molecule type" value="Genomic_DNA"/>
</dbReference>
<sequence>MARLSNETRISMLPRKFNKSGHNLYLTYLLPLSPKDLTRFKCINLTIREGEDIHKCTALDLHSTCYAEIRLKILSVLDKNLDVMLPHLVEEYNDFRSLIVDSNMVESNKTRAC</sequence>
<accession>A0A564Y6Q9</accession>
<gene>
    <name evidence="1" type="ORF">WMSIL1_LOCUS3381</name>
</gene>
<organism evidence="1 2">
    <name type="scientific">Hymenolepis diminuta</name>
    <name type="common">Rat tapeworm</name>
    <dbReference type="NCBI Taxonomy" id="6216"/>
    <lineage>
        <taxon>Eukaryota</taxon>
        <taxon>Metazoa</taxon>
        <taxon>Spiralia</taxon>
        <taxon>Lophotrochozoa</taxon>
        <taxon>Platyhelminthes</taxon>
        <taxon>Cestoda</taxon>
        <taxon>Eucestoda</taxon>
        <taxon>Cyclophyllidea</taxon>
        <taxon>Hymenolepididae</taxon>
        <taxon>Hymenolepis</taxon>
    </lineage>
</organism>
<dbReference type="Proteomes" id="UP000321570">
    <property type="component" value="Unassembled WGS sequence"/>
</dbReference>
<evidence type="ECO:0000313" key="2">
    <source>
        <dbReference type="Proteomes" id="UP000321570"/>
    </source>
</evidence>
<dbReference type="AlphaFoldDB" id="A0A564Y6Q9"/>
<evidence type="ECO:0000313" key="1">
    <source>
        <dbReference type="EMBL" id="VUZ42987.1"/>
    </source>
</evidence>
<proteinExistence type="predicted"/>
<name>A0A564Y6Q9_HYMDI</name>